<dbReference type="SUPFAM" id="SSF161098">
    <property type="entry name" value="MetI-like"/>
    <property type="match status" value="1"/>
</dbReference>
<evidence type="ECO:0000256" key="7">
    <source>
        <dbReference type="RuleBase" id="RU363032"/>
    </source>
</evidence>
<dbReference type="PANTHER" id="PTHR43744:SF12">
    <property type="entry name" value="ABC TRANSPORTER PERMEASE PROTEIN MG189-RELATED"/>
    <property type="match status" value="1"/>
</dbReference>
<dbReference type="GO" id="GO:0005886">
    <property type="term" value="C:plasma membrane"/>
    <property type="evidence" value="ECO:0007669"/>
    <property type="project" value="UniProtKB-SubCell"/>
</dbReference>
<gene>
    <name evidence="9" type="primary">malG</name>
    <name evidence="9" type="ORF">ERS852491_04195</name>
</gene>
<evidence type="ECO:0000259" key="8">
    <source>
        <dbReference type="PROSITE" id="PS50928"/>
    </source>
</evidence>
<keyword evidence="2 7" id="KW-0813">Transport</keyword>
<dbReference type="RefSeq" id="WP_050641880.1">
    <property type="nucleotide sequence ID" value="NZ_CABKUE010000009.1"/>
</dbReference>
<dbReference type="CDD" id="cd06261">
    <property type="entry name" value="TM_PBP2"/>
    <property type="match status" value="1"/>
</dbReference>
<dbReference type="Gene3D" id="1.10.3720.10">
    <property type="entry name" value="MetI-like"/>
    <property type="match status" value="1"/>
</dbReference>
<comment type="similarity">
    <text evidence="7">Belongs to the binding-protein-dependent transport system permease family.</text>
</comment>
<dbReference type="InterPro" id="IPR000515">
    <property type="entry name" value="MetI-like"/>
</dbReference>
<feature type="transmembrane region" description="Helical" evidence="7">
    <location>
        <begin position="12"/>
        <end position="36"/>
    </location>
</feature>
<dbReference type="AlphaFoldDB" id="A0A174KBB3"/>
<dbReference type="Pfam" id="PF00528">
    <property type="entry name" value="BPD_transp_1"/>
    <property type="match status" value="1"/>
</dbReference>
<proteinExistence type="inferred from homology"/>
<evidence type="ECO:0000256" key="4">
    <source>
        <dbReference type="ARBA" id="ARBA00022692"/>
    </source>
</evidence>
<dbReference type="GO" id="GO:0055085">
    <property type="term" value="P:transmembrane transport"/>
    <property type="evidence" value="ECO:0007669"/>
    <property type="project" value="InterPro"/>
</dbReference>
<keyword evidence="4 7" id="KW-0812">Transmembrane</keyword>
<dbReference type="STRING" id="39482.ERS852491_04195"/>
<dbReference type="Proteomes" id="UP000095544">
    <property type="component" value="Unassembled WGS sequence"/>
</dbReference>
<evidence type="ECO:0000313" key="10">
    <source>
        <dbReference type="Proteomes" id="UP000095544"/>
    </source>
</evidence>
<feature type="transmembrane region" description="Helical" evidence="7">
    <location>
        <begin position="244"/>
        <end position="263"/>
    </location>
</feature>
<feature type="transmembrane region" description="Helical" evidence="7">
    <location>
        <begin position="108"/>
        <end position="128"/>
    </location>
</feature>
<accession>A0A174KBB3</accession>
<feature type="transmembrane region" description="Helical" evidence="7">
    <location>
        <begin position="75"/>
        <end position="96"/>
    </location>
</feature>
<keyword evidence="5 7" id="KW-1133">Transmembrane helix</keyword>
<evidence type="ECO:0000256" key="5">
    <source>
        <dbReference type="ARBA" id="ARBA00022989"/>
    </source>
</evidence>
<dbReference type="PROSITE" id="PS50928">
    <property type="entry name" value="ABC_TM1"/>
    <property type="match status" value="1"/>
</dbReference>
<evidence type="ECO:0000256" key="6">
    <source>
        <dbReference type="ARBA" id="ARBA00023136"/>
    </source>
</evidence>
<dbReference type="OrthoDB" id="153186at2"/>
<dbReference type="InterPro" id="IPR035906">
    <property type="entry name" value="MetI-like_sf"/>
</dbReference>
<comment type="subcellular location">
    <subcellularLocation>
        <location evidence="1 7">Cell membrane</location>
        <topology evidence="1 7">Multi-pass membrane protein</topology>
    </subcellularLocation>
</comment>
<evidence type="ECO:0000313" key="9">
    <source>
        <dbReference type="EMBL" id="CUP07357.1"/>
    </source>
</evidence>
<dbReference type="PANTHER" id="PTHR43744">
    <property type="entry name" value="ABC TRANSPORTER PERMEASE PROTEIN MG189-RELATED-RELATED"/>
    <property type="match status" value="1"/>
</dbReference>
<protein>
    <submittedName>
        <fullName evidence="9">Maltose transport system permease protein malG</fullName>
    </submittedName>
</protein>
<keyword evidence="6 7" id="KW-0472">Membrane</keyword>
<name>A0A174KBB3_9FIRM</name>
<evidence type="ECO:0000256" key="2">
    <source>
        <dbReference type="ARBA" id="ARBA00022448"/>
    </source>
</evidence>
<evidence type="ECO:0000256" key="3">
    <source>
        <dbReference type="ARBA" id="ARBA00022475"/>
    </source>
</evidence>
<keyword evidence="3" id="KW-1003">Cell membrane</keyword>
<sequence>MRTKRFSKKGMWINILLFLLAVIFLVPFYICIVTAFKTPAETAVSTWSLPKGLDLSNFAEAMEKSNFLQSFGNSIFITVVSTLGIVLFSAMMAYSICRNQESRLYRMFGSALFIGIMIPFQVIMIPVYKMFKNMGLLNTYRGIIILMIGTSLPYASYLVMGFIKSIPVALEDAARIDGCNIWQTFWKIVFPLLKPITSTVGILHVLWMWNEFNMSFIVLQKEAMRTLPIQQYHFFGQFTINLNLGFASACLSMIPVIIFFLFAQKLLISGITNGAVKG</sequence>
<feature type="transmembrane region" description="Helical" evidence="7">
    <location>
        <begin position="140"/>
        <end position="163"/>
    </location>
</feature>
<dbReference type="EMBL" id="CYZU01000054">
    <property type="protein sequence ID" value="CUP07357.1"/>
    <property type="molecule type" value="Genomic_DNA"/>
</dbReference>
<reference evidence="9 10" key="1">
    <citation type="submission" date="2015-09" db="EMBL/GenBank/DDBJ databases">
        <authorList>
            <consortium name="Pathogen Informatics"/>
        </authorList>
    </citation>
    <scope>NUCLEOTIDE SEQUENCE [LARGE SCALE GENOMIC DNA]</scope>
    <source>
        <strain evidence="9 10">2789STDY5834876</strain>
    </source>
</reference>
<organism evidence="9 10">
    <name type="scientific">Faecalicatena contorta</name>
    <dbReference type="NCBI Taxonomy" id="39482"/>
    <lineage>
        <taxon>Bacteria</taxon>
        <taxon>Bacillati</taxon>
        <taxon>Bacillota</taxon>
        <taxon>Clostridia</taxon>
        <taxon>Lachnospirales</taxon>
        <taxon>Lachnospiraceae</taxon>
        <taxon>Faecalicatena</taxon>
    </lineage>
</organism>
<feature type="domain" description="ABC transmembrane type-1" evidence="8">
    <location>
        <begin position="71"/>
        <end position="263"/>
    </location>
</feature>
<evidence type="ECO:0000256" key="1">
    <source>
        <dbReference type="ARBA" id="ARBA00004651"/>
    </source>
</evidence>
<feature type="transmembrane region" description="Helical" evidence="7">
    <location>
        <begin position="184"/>
        <end position="209"/>
    </location>
</feature>